<dbReference type="GO" id="GO:0043138">
    <property type="term" value="F:3'-5' DNA helicase activity"/>
    <property type="evidence" value="ECO:0007669"/>
    <property type="project" value="InterPro"/>
</dbReference>
<keyword evidence="1" id="KW-0547">Nucleotide-binding</keyword>
<dbReference type="InterPro" id="IPR010994">
    <property type="entry name" value="RuvA_2-like"/>
</dbReference>
<dbReference type="GO" id="GO:0045003">
    <property type="term" value="P:double-strand break repair via synthesis-dependent strand annealing"/>
    <property type="evidence" value="ECO:0007669"/>
    <property type="project" value="TreeGrafter"/>
</dbReference>
<dbReference type="SMART" id="SM00891">
    <property type="entry name" value="ERCC4"/>
    <property type="match status" value="1"/>
</dbReference>
<dbReference type="Pfam" id="PF16783">
    <property type="entry name" value="FANCM-MHF_bd"/>
    <property type="match status" value="1"/>
</dbReference>
<dbReference type="SMART" id="SM00490">
    <property type="entry name" value="HELICc"/>
    <property type="match status" value="1"/>
</dbReference>
<evidence type="ECO:0000256" key="1">
    <source>
        <dbReference type="ARBA" id="ARBA00022741"/>
    </source>
</evidence>
<feature type="compositionally biased region" description="Basic residues" evidence="5">
    <location>
        <begin position="1433"/>
        <end position="1445"/>
    </location>
</feature>
<feature type="compositionally biased region" description="Basic and acidic residues" evidence="5">
    <location>
        <begin position="891"/>
        <end position="900"/>
    </location>
</feature>
<feature type="region of interest" description="Disordered" evidence="5">
    <location>
        <begin position="1536"/>
        <end position="1579"/>
    </location>
</feature>
<feature type="region of interest" description="Disordered" evidence="5">
    <location>
        <begin position="1069"/>
        <end position="1115"/>
    </location>
</feature>
<dbReference type="CDD" id="cd12091">
    <property type="entry name" value="FANCM_ID"/>
    <property type="match status" value="1"/>
</dbReference>
<dbReference type="Gene3D" id="3.40.50.300">
    <property type="entry name" value="P-loop containing nucleotide triphosphate hydrolases"/>
    <property type="match status" value="1"/>
</dbReference>
<dbReference type="InterPro" id="IPR027417">
    <property type="entry name" value="P-loop_NTPase"/>
</dbReference>
<dbReference type="InterPro" id="IPR031879">
    <property type="entry name" value="FANCM-MHF-bd"/>
</dbReference>
<feature type="region of interest" description="Disordered" evidence="5">
    <location>
        <begin position="1220"/>
        <end position="1335"/>
    </location>
</feature>
<dbReference type="GO" id="GO:0016787">
    <property type="term" value="F:hydrolase activity"/>
    <property type="evidence" value="ECO:0007669"/>
    <property type="project" value="UniProtKB-KW"/>
</dbReference>
<evidence type="ECO:0000256" key="2">
    <source>
        <dbReference type="ARBA" id="ARBA00022801"/>
    </source>
</evidence>
<feature type="region of interest" description="Disordered" evidence="5">
    <location>
        <begin position="724"/>
        <end position="770"/>
    </location>
</feature>
<feature type="compositionally biased region" description="Low complexity" evidence="5">
    <location>
        <begin position="1293"/>
        <end position="1303"/>
    </location>
</feature>
<dbReference type="OrthoDB" id="6513042at2759"/>
<evidence type="ECO:0000259" key="6">
    <source>
        <dbReference type="PROSITE" id="PS51194"/>
    </source>
</evidence>
<feature type="region of interest" description="Disordered" evidence="5">
    <location>
        <begin position="416"/>
        <end position="453"/>
    </location>
</feature>
<dbReference type="PANTHER" id="PTHR14025:SF20">
    <property type="entry name" value="FANCONI ANEMIA GROUP M PROTEIN"/>
    <property type="match status" value="1"/>
</dbReference>
<dbReference type="GO" id="GO:0009378">
    <property type="term" value="F:four-way junction helicase activity"/>
    <property type="evidence" value="ECO:0007669"/>
    <property type="project" value="TreeGrafter"/>
</dbReference>
<name>A0A9D3T1U0_MEGAT</name>
<feature type="compositionally biased region" description="Basic and acidic residues" evidence="5">
    <location>
        <begin position="988"/>
        <end position="997"/>
    </location>
</feature>
<dbReference type="GO" id="GO:0004518">
    <property type="term" value="F:nuclease activity"/>
    <property type="evidence" value="ECO:0007669"/>
    <property type="project" value="InterPro"/>
</dbReference>
<evidence type="ECO:0000256" key="3">
    <source>
        <dbReference type="ARBA" id="ARBA00022806"/>
    </source>
</evidence>
<feature type="domain" description="Helicase C-terminal" evidence="6">
    <location>
        <begin position="234"/>
        <end position="388"/>
    </location>
</feature>
<keyword evidence="2" id="KW-0378">Hydrolase</keyword>
<evidence type="ECO:0000256" key="5">
    <source>
        <dbReference type="SAM" id="MobiDB-lite"/>
    </source>
</evidence>
<comment type="caution">
    <text evidence="7">The sequence shown here is derived from an EMBL/GenBank/DDBJ whole genome shotgun (WGS) entry which is preliminary data.</text>
</comment>
<dbReference type="GO" id="GO:0036297">
    <property type="term" value="P:interstrand cross-link repair"/>
    <property type="evidence" value="ECO:0007669"/>
    <property type="project" value="TreeGrafter"/>
</dbReference>
<feature type="compositionally biased region" description="Gly residues" evidence="5">
    <location>
        <begin position="1569"/>
        <end position="1579"/>
    </location>
</feature>
<protein>
    <recommendedName>
        <fullName evidence="6">Helicase C-terminal domain-containing protein</fullName>
    </recommendedName>
</protein>
<feature type="region of interest" description="Disordered" evidence="5">
    <location>
        <begin position="817"/>
        <end position="842"/>
    </location>
</feature>
<dbReference type="EMBL" id="JAFDVH010000013">
    <property type="protein sequence ID" value="KAG7466449.1"/>
    <property type="molecule type" value="Genomic_DNA"/>
</dbReference>
<dbReference type="CDD" id="cd18801">
    <property type="entry name" value="SF2_C_FANCM_Hef"/>
    <property type="match status" value="1"/>
</dbReference>
<dbReference type="PANTHER" id="PTHR14025">
    <property type="entry name" value="FANCONI ANEMIA GROUP M FANCM FAMILY MEMBER"/>
    <property type="match status" value="1"/>
</dbReference>
<dbReference type="InterPro" id="IPR011335">
    <property type="entry name" value="Restrct_endonuc-II-like"/>
</dbReference>
<dbReference type="InterPro" id="IPR001650">
    <property type="entry name" value="Helicase_C-like"/>
</dbReference>
<keyword evidence="4" id="KW-0067">ATP-binding</keyword>
<keyword evidence="3" id="KW-0347">Helicase</keyword>
<keyword evidence="8" id="KW-1185">Reference proteome</keyword>
<feature type="compositionally biased region" description="Acidic residues" evidence="5">
    <location>
        <begin position="959"/>
        <end position="969"/>
    </location>
</feature>
<feature type="compositionally biased region" description="Basic and acidic residues" evidence="5">
    <location>
        <begin position="724"/>
        <end position="737"/>
    </location>
</feature>
<feature type="region of interest" description="Disordered" evidence="5">
    <location>
        <begin position="677"/>
        <end position="699"/>
    </location>
</feature>
<accession>A0A9D3T1U0</accession>
<dbReference type="Pfam" id="PF02732">
    <property type="entry name" value="ERCC4"/>
    <property type="match status" value="1"/>
</dbReference>
<feature type="region of interest" description="Disordered" evidence="5">
    <location>
        <begin position="1405"/>
        <end position="1524"/>
    </location>
</feature>
<dbReference type="Gene3D" id="3.40.50.10130">
    <property type="match status" value="1"/>
</dbReference>
<dbReference type="InterPro" id="IPR039686">
    <property type="entry name" value="FANCM/Mph1-like_ID"/>
</dbReference>
<evidence type="ECO:0000313" key="8">
    <source>
        <dbReference type="Proteomes" id="UP001046870"/>
    </source>
</evidence>
<dbReference type="GO" id="GO:0000400">
    <property type="term" value="F:four-way junction DNA binding"/>
    <property type="evidence" value="ECO:0007669"/>
    <property type="project" value="TreeGrafter"/>
</dbReference>
<dbReference type="Gene3D" id="1.20.1320.20">
    <property type="entry name" value="hef helicase domain"/>
    <property type="match status" value="1"/>
</dbReference>
<dbReference type="PROSITE" id="PS51194">
    <property type="entry name" value="HELICASE_CTER"/>
    <property type="match status" value="1"/>
</dbReference>
<organism evidence="7 8">
    <name type="scientific">Megalops atlanticus</name>
    <name type="common">Tarpon</name>
    <name type="synonym">Clupea gigantea</name>
    <dbReference type="NCBI Taxonomy" id="7932"/>
    <lineage>
        <taxon>Eukaryota</taxon>
        <taxon>Metazoa</taxon>
        <taxon>Chordata</taxon>
        <taxon>Craniata</taxon>
        <taxon>Vertebrata</taxon>
        <taxon>Euteleostomi</taxon>
        <taxon>Actinopterygii</taxon>
        <taxon>Neopterygii</taxon>
        <taxon>Teleostei</taxon>
        <taxon>Elopiformes</taxon>
        <taxon>Megalopidae</taxon>
        <taxon>Megalops</taxon>
    </lineage>
</organism>
<dbReference type="InterPro" id="IPR006166">
    <property type="entry name" value="ERCC4_domain"/>
</dbReference>
<dbReference type="SUPFAM" id="SSF52540">
    <property type="entry name" value="P-loop containing nucleoside triphosphate hydrolases"/>
    <property type="match status" value="1"/>
</dbReference>
<dbReference type="SUPFAM" id="SSF47781">
    <property type="entry name" value="RuvA domain 2-like"/>
    <property type="match status" value="1"/>
</dbReference>
<dbReference type="Proteomes" id="UP001046870">
    <property type="component" value="Chromosome 13"/>
</dbReference>
<dbReference type="Pfam" id="PF00271">
    <property type="entry name" value="Helicase_C"/>
    <property type="match status" value="1"/>
</dbReference>
<feature type="region of interest" description="Disordered" evidence="5">
    <location>
        <begin position="854"/>
        <end position="1028"/>
    </location>
</feature>
<dbReference type="GO" id="GO:0005524">
    <property type="term" value="F:ATP binding"/>
    <property type="evidence" value="ECO:0007669"/>
    <property type="project" value="UniProtKB-KW"/>
</dbReference>
<gene>
    <name evidence="7" type="ORF">MATL_G00164880</name>
</gene>
<evidence type="ECO:0000313" key="7">
    <source>
        <dbReference type="EMBL" id="KAG7466449.1"/>
    </source>
</evidence>
<reference evidence="7" key="1">
    <citation type="submission" date="2021-01" db="EMBL/GenBank/DDBJ databases">
        <authorList>
            <person name="Zahm M."/>
            <person name="Roques C."/>
            <person name="Cabau C."/>
            <person name="Klopp C."/>
            <person name="Donnadieu C."/>
            <person name="Jouanno E."/>
            <person name="Lampietro C."/>
            <person name="Louis A."/>
            <person name="Herpin A."/>
            <person name="Echchiki A."/>
            <person name="Berthelot C."/>
            <person name="Parey E."/>
            <person name="Roest-Crollius H."/>
            <person name="Braasch I."/>
            <person name="Postlethwait J."/>
            <person name="Bobe J."/>
            <person name="Montfort J."/>
            <person name="Bouchez O."/>
            <person name="Begum T."/>
            <person name="Mejri S."/>
            <person name="Adams A."/>
            <person name="Chen W.-J."/>
            <person name="Guiguen Y."/>
        </authorList>
    </citation>
    <scope>NUCLEOTIDE SEQUENCE</scope>
    <source>
        <strain evidence="7">YG-15Mar2019-1</strain>
        <tissue evidence="7">Brain</tissue>
    </source>
</reference>
<sequence length="1812" mass="199462">MHPSAFTLLYFSDGVSSREGFAAGKERGTWSCSDAAFQLSPPVFQPIAAIQHSRRNLDGEQEEERETTHEYVRGRNRDVLEKFTGRLTQLGVLSRDLRTLTKYQLILARDQFLNNPHPHIMGAQQGMLEGDFALCISLYHGYELLLQMGLRSLFLFVQGIMDGTKEMARARNELQRCKEFMDLYQEMEALFMKPSTGPGEPFIYSHPKLQKLEEVVLQHFQAWMDGTGLGAVSSPEGRAKAVSTRVMIFSSFRESVQEIAEMLNRHCPLIRVMTFMGQASAGKGVRGFTQKEQLEVVRRFRDGGFNTLVSTCVGEEGLDIGDVDLIVCFDAQKSPIRLVQRMGRTGRHRRGRIVVILAEGREERTYNQSQINKRSVYKSIVGKTNSFRMFPSSPRMLPEGVRPTLHKMFITCGQFEHRETGRRSSKGRRSAAELQVSLQHPRTPGARQDSVREDGLLSPSELSLWESTMQLGVDEPQPLLRSSHFLSITDEAPPLQEHMTEIRELSLSEWRHWQNQPFPTHQVEHSDRCQHFIEIMELIDSMRLEEESLMHNLLKRIACNLTTRKEEAMHQTATLMVTMAVVHRALGSCAYEMELKAYLQKGDVVGYKGGQLPETATAVKRHKAVPINSKGKSSSSPVVSMEDVDKDFVIPGGNAPKGHTPVVTPGPQWTLIKVKTPSEKDSGVGQGPGGHQSHQSDQTALGMDFEVYDDCVVIRDEIEELEVRSLTQKEDTAEDQGRNPSPDHAGEPGVLCPSEKCSSDTGYSSQPEERCPELDGMFYLPQWDVGPKLRPLPGTQEKVRVILANVKDFLSRSPPRDFDLDSSFFDPDSRTQQADPEPREFDDPFQVNFSLEAEGEEEDFGHYAPSNQNSEDKPQDAFHAWGETPVQMKTMSDKSPHERVSSVANSPNWDEVFSDIEEVQDCRRSEVSDEQPAPQPGPAGDRLSIHTPSPQPGSAGLDESMDLFGDDEAFLQVSIPGVPSDGAWTPKEPAEEREHAGDGASTELKAEGPKNPHLRSPGSPSRPAENTDCFDCSQELFSVNFDLGYSIEDSDEEDSGPGERKQEMVHHAVDPAHGSTEDSNPAPPQESFQSPGRSVGPHHGCISTPLANPTGRREDPPLISRVASLLSPIVTRIQGSSPLPVDSTISTSCSPMGATSRHIVTHCGAIPESLTPRVHAGKINQVSTKRSLLQTRGSLNGAKLLDPPLTGLGSSDSEEEMVIRGKQKQGQANPLSSPAARMCSDVDSPVQVARRRAAAISTSEESEGERMSDQDFQEDSFRRPKAPRPRSCHAPQGRAKAAGGRARQFLDEEAELSEEGGSVSSDEAEEEEQNHSLDGFVVDASQLSQGLNESEMQGVYMKSVRSPAMSSKYKLVYKPRHDVEVFSQVPEQDETYGEDSFVVHGSEVEELGSSEEEGGGGVELIPEESFVEGRRMYPTRRRAQLRRARAGAGQRNPDHQASRKTKRSRIVRPQDSSEEEEEGKRKRGSGEDPPCVGRPVQGPGEALFKPPQGVPPASHGHRSPEGVSLKERCRQRLHLQASASEAQVRAPDSAQSWQKLREAQRSSPSVGQGPSGVGQGAGGGAPPVCVLVDERSVAGGAEEVLSCLRRLRGVTTWVCPLAVCSFAVSNRMAVERRAQTEAASSLGCERLTDRIAGLLGRFDRVCLILEKESTKPGGEDPSRLIQSSPHCDSMRSTLALAGVKVLFSGGPEETASHLAELARLERSKGQAITVPTEVRAHQRQALNVYLSLPSVSYVTALNMCRAFQSVGHLLRSSVEALAEGARVSCSRAEEILRHLSEVHRPTAPSTAKTHSC</sequence>
<dbReference type="SUPFAM" id="SSF52980">
    <property type="entry name" value="Restriction endonuclease-like"/>
    <property type="match status" value="1"/>
</dbReference>
<dbReference type="Gene3D" id="1.10.150.20">
    <property type="entry name" value="5' to 3' exonuclease, C-terminal subdomain"/>
    <property type="match status" value="1"/>
</dbReference>
<feature type="compositionally biased region" description="Acidic residues" evidence="5">
    <location>
        <begin position="1405"/>
        <end position="1414"/>
    </location>
</feature>
<proteinExistence type="predicted"/>
<evidence type="ECO:0000256" key="4">
    <source>
        <dbReference type="ARBA" id="ARBA00022840"/>
    </source>
</evidence>